<evidence type="ECO:0000313" key="2">
    <source>
        <dbReference type="EMBL" id="KAK0372163.1"/>
    </source>
</evidence>
<reference evidence="2" key="1">
    <citation type="submission" date="2023-04" db="EMBL/GenBank/DDBJ databases">
        <title>Colletotrichum limetticola genome sequence.</title>
        <authorList>
            <person name="Baroncelli R."/>
        </authorList>
    </citation>
    <scope>NUCLEOTIDE SEQUENCE</scope>
    <source>
        <strain evidence="2">KLA-Anderson</strain>
    </source>
</reference>
<protein>
    <submittedName>
        <fullName evidence="2">Calpain family cysteine protease</fullName>
    </submittedName>
</protein>
<feature type="region of interest" description="Disordered" evidence="1">
    <location>
        <begin position="1"/>
        <end position="102"/>
    </location>
</feature>
<evidence type="ECO:0000313" key="3">
    <source>
        <dbReference type="Proteomes" id="UP001169217"/>
    </source>
</evidence>
<comment type="caution">
    <text evidence="2">The sequence shown here is derived from an EMBL/GenBank/DDBJ whole genome shotgun (WGS) entry which is preliminary data.</text>
</comment>
<proteinExistence type="predicted"/>
<dbReference type="EMBL" id="JARUPT010000389">
    <property type="protein sequence ID" value="KAK0372163.1"/>
    <property type="molecule type" value="Genomic_DNA"/>
</dbReference>
<accession>A0ABQ9PJL3</accession>
<dbReference type="GO" id="GO:0008233">
    <property type="term" value="F:peptidase activity"/>
    <property type="evidence" value="ECO:0007669"/>
    <property type="project" value="UniProtKB-KW"/>
</dbReference>
<dbReference type="GO" id="GO:0006508">
    <property type="term" value="P:proteolysis"/>
    <property type="evidence" value="ECO:0007669"/>
    <property type="project" value="UniProtKB-KW"/>
</dbReference>
<keyword evidence="2" id="KW-0378">Hydrolase</keyword>
<evidence type="ECO:0000256" key="1">
    <source>
        <dbReference type="SAM" id="MobiDB-lite"/>
    </source>
</evidence>
<name>A0ABQ9PJL3_9PEZI</name>
<dbReference type="Proteomes" id="UP001169217">
    <property type="component" value="Unassembled WGS sequence"/>
</dbReference>
<organism evidence="2 3">
    <name type="scientific">Colletotrichum limetticola</name>
    <dbReference type="NCBI Taxonomy" id="1209924"/>
    <lineage>
        <taxon>Eukaryota</taxon>
        <taxon>Fungi</taxon>
        <taxon>Dikarya</taxon>
        <taxon>Ascomycota</taxon>
        <taxon>Pezizomycotina</taxon>
        <taxon>Sordariomycetes</taxon>
        <taxon>Hypocreomycetidae</taxon>
        <taxon>Glomerellales</taxon>
        <taxon>Glomerellaceae</taxon>
        <taxon>Colletotrichum</taxon>
        <taxon>Colletotrichum acutatum species complex</taxon>
    </lineage>
</organism>
<feature type="compositionally biased region" description="Basic and acidic residues" evidence="1">
    <location>
        <begin position="30"/>
        <end position="45"/>
    </location>
</feature>
<gene>
    <name evidence="2" type="ORF">CLIM01_10478</name>
</gene>
<keyword evidence="2" id="KW-0645">Protease</keyword>
<sequence>MDEDLEVRVFMEGGKKGEADIDNAQVNAGGERKKLESDSTEDAKPDVNSSAVGIAEEATEEPKGDKDKTNGDSKSDRNSIDSTEDGKLHSGTLTPDSVATWR</sequence>
<feature type="compositionally biased region" description="Basic and acidic residues" evidence="1">
    <location>
        <begin position="1"/>
        <end position="19"/>
    </location>
</feature>
<feature type="compositionally biased region" description="Basic and acidic residues" evidence="1">
    <location>
        <begin position="60"/>
        <end position="88"/>
    </location>
</feature>
<keyword evidence="3" id="KW-1185">Reference proteome</keyword>
<feature type="compositionally biased region" description="Polar residues" evidence="1">
    <location>
        <begin position="91"/>
        <end position="102"/>
    </location>
</feature>